<proteinExistence type="predicted"/>
<accession>A0A1H6TDV1</accession>
<dbReference type="Gene3D" id="1.25.40.390">
    <property type="match status" value="1"/>
</dbReference>
<dbReference type="InterPro" id="IPR041662">
    <property type="entry name" value="SusD-like_2"/>
</dbReference>
<dbReference type="Proteomes" id="UP000199532">
    <property type="component" value="Unassembled WGS sequence"/>
</dbReference>
<evidence type="ECO:0000256" key="1">
    <source>
        <dbReference type="SAM" id="SignalP"/>
    </source>
</evidence>
<dbReference type="AlphaFoldDB" id="A0A1H6TDV1"/>
<feature type="chain" id="PRO_5011628224" evidence="1">
    <location>
        <begin position="21"/>
        <end position="534"/>
    </location>
</feature>
<dbReference type="EMBL" id="FNXY01000003">
    <property type="protein sequence ID" value="SEI78283.1"/>
    <property type="molecule type" value="Genomic_DNA"/>
</dbReference>
<evidence type="ECO:0000313" key="2">
    <source>
        <dbReference type="EMBL" id="SEI78283.1"/>
    </source>
</evidence>
<protein>
    <submittedName>
        <fullName evidence="2">Starch-binding associating with outer membrane</fullName>
    </submittedName>
</protein>
<dbReference type="RefSeq" id="WP_177196999.1">
    <property type="nucleotide sequence ID" value="NZ_FNXY01000003.1"/>
</dbReference>
<reference evidence="2 3" key="1">
    <citation type="submission" date="2016-10" db="EMBL/GenBank/DDBJ databases">
        <authorList>
            <person name="de Groot N.N."/>
        </authorList>
    </citation>
    <scope>NUCLEOTIDE SEQUENCE [LARGE SCALE GENOMIC DNA]</scope>
    <source>
        <strain evidence="2 3">DSM 19938</strain>
    </source>
</reference>
<keyword evidence="3" id="KW-1185">Reference proteome</keyword>
<feature type="signal peptide" evidence="1">
    <location>
        <begin position="1"/>
        <end position="20"/>
    </location>
</feature>
<sequence length="534" mass="57024">MKKKLLILLLLTGMIPMSCTDDFDELNTDPTKASGTSFDPNLLLPSVQWRYVNATAGYNGGILFQSMWVQILASTTSGAANYYSNADKYVISSNTNSYLASAWNTDYSAASFAYEMEQLTKDKPALSNLMNTAIIMQVQSLATISDIYGDLPYTDALKAKDAITLPAYDTQESVYKSLLTRLDAAITGLDASKPLVTNDAFANYKGDVAKWKKYGYSLMLKMAMRLVKVDLATAKTYAEKAAAGGTFTSVSDDAYVVSDDANGYTNGNGAALSTPADVYQVRWSKTMIDFLKSTNDPRLGVVAEVPVAGLAGSQNVAAGSSDPAIQMGLPNGYDLNGGATDISRSPGYNGASGSGADITPIGKYSRPTGVYRSRSAPLFVQTYAETELLLAEAVTRGFSVGTTTAAVHYANGVSAGIQSLARYGATATISAAVADAYAAAHPLVAADALKQINEQYWAVNGTLFNFVEAWNNWKRSGYPVLTPVNYVGNFSGGVIPRRQVYPTTEATLNAANYNAAVGRISGGDIWSARNWWDK</sequence>
<keyword evidence="1" id="KW-0732">Signal</keyword>
<evidence type="ECO:0000313" key="3">
    <source>
        <dbReference type="Proteomes" id="UP000199532"/>
    </source>
</evidence>
<dbReference type="STRING" id="408657.SAMN04487995_2192"/>
<dbReference type="SUPFAM" id="SSF48452">
    <property type="entry name" value="TPR-like"/>
    <property type="match status" value="1"/>
</dbReference>
<organism evidence="2 3">
    <name type="scientific">Dyadobacter koreensis</name>
    <dbReference type="NCBI Taxonomy" id="408657"/>
    <lineage>
        <taxon>Bacteria</taxon>
        <taxon>Pseudomonadati</taxon>
        <taxon>Bacteroidota</taxon>
        <taxon>Cytophagia</taxon>
        <taxon>Cytophagales</taxon>
        <taxon>Spirosomataceae</taxon>
        <taxon>Dyadobacter</taxon>
    </lineage>
</organism>
<name>A0A1H6TDV1_9BACT</name>
<dbReference type="InterPro" id="IPR011990">
    <property type="entry name" value="TPR-like_helical_dom_sf"/>
</dbReference>
<gene>
    <name evidence="2" type="ORF">SAMN04487995_2192</name>
</gene>
<dbReference type="Pfam" id="PF12771">
    <property type="entry name" value="SusD-like_2"/>
    <property type="match status" value="1"/>
</dbReference>